<proteinExistence type="predicted"/>
<protein>
    <submittedName>
        <fullName evidence="2">Uncharacterized protein</fullName>
    </submittedName>
</protein>
<dbReference type="AlphaFoldDB" id="A0A915HWG7"/>
<evidence type="ECO:0000313" key="1">
    <source>
        <dbReference type="Proteomes" id="UP000887565"/>
    </source>
</evidence>
<accession>A0A915HWG7</accession>
<organism evidence="1 2">
    <name type="scientific">Romanomermis culicivorax</name>
    <name type="common">Nematode worm</name>
    <dbReference type="NCBI Taxonomy" id="13658"/>
    <lineage>
        <taxon>Eukaryota</taxon>
        <taxon>Metazoa</taxon>
        <taxon>Ecdysozoa</taxon>
        <taxon>Nematoda</taxon>
        <taxon>Enoplea</taxon>
        <taxon>Dorylaimia</taxon>
        <taxon>Mermithida</taxon>
        <taxon>Mermithoidea</taxon>
        <taxon>Mermithidae</taxon>
        <taxon>Romanomermis</taxon>
    </lineage>
</organism>
<sequence>MISITVYHQISYPFLFFGHYKKCQYSNVSDSQRAHPDNYRQFVELEINLRLEYILELMPRPE</sequence>
<dbReference type="WBParaSite" id="nRc.2.0.1.t06145-RA">
    <property type="protein sequence ID" value="nRc.2.0.1.t06145-RA"/>
    <property type="gene ID" value="nRc.2.0.1.g06145"/>
</dbReference>
<evidence type="ECO:0000313" key="2">
    <source>
        <dbReference type="WBParaSite" id="nRc.2.0.1.t06145-RA"/>
    </source>
</evidence>
<dbReference type="Proteomes" id="UP000887565">
    <property type="component" value="Unplaced"/>
</dbReference>
<keyword evidence="1" id="KW-1185">Reference proteome</keyword>
<reference evidence="2" key="1">
    <citation type="submission" date="2022-11" db="UniProtKB">
        <authorList>
            <consortium name="WormBaseParasite"/>
        </authorList>
    </citation>
    <scope>IDENTIFICATION</scope>
</reference>
<name>A0A915HWG7_ROMCU</name>